<feature type="compositionally biased region" description="Polar residues" evidence="4">
    <location>
        <begin position="353"/>
        <end position="367"/>
    </location>
</feature>
<dbReference type="SUPFAM" id="SSF82185">
    <property type="entry name" value="Histone H3 K4-specific methyltransferase SET7/9 N-terminal domain"/>
    <property type="match status" value="1"/>
</dbReference>
<keyword evidence="1" id="KW-0217">Developmental protein</keyword>
<dbReference type="SUPFAM" id="SSF50729">
    <property type="entry name" value="PH domain-like"/>
    <property type="match status" value="1"/>
</dbReference>
<feature type="compositionally biased region" description="Basic and acidic residues" evidence="4">
    <location>
        <begin position="613"/>
        <end position="626"/>
    </location>
</feature>
<dbReference type="InterPro" id="IPR003409">
    <property type="entry name" value="MORN"/>
</dbReference>
<dbReference type="GO" id="GO:0005737">
    <property type="term" value="C:cytoplasm"/>
    <property type="evidence" value="ECO:0007669"/>
    <property type="project" value="TreeGrafter"/>
</dbReference>
<dbReference type="InterPro" id="IPR010449">
    <property type="entry name" value="Numb_domain"/>
</dbReference>
<dbReference type="Pfam" id="PF06311">
    <property type="entry name" value="NumbF"/>
    <property type="match status" value="1"/>
</dbReference>
<dbReference type="FunFam" id="2.30.29.30:FF:000031">
    <property type="entry name" value="protein numb isoform X1"/>
    <property type="match status" value="1"/>
</dbReference>
<dbReference type="CDD" id="cd01268">
    <property type="entry name" value="PTB_Numb"/>
    <property type="match status" value="1"/>
</dbReference>
<dbReference type="Gene3D" id="2.30.29.30">
    <property type="entry name" value="Pleckstrin-homology domain (PH domain)/Phosphotyrosine-binding domain (PTB)"/>
    <property type="match status" value="1"/>
</dbReference>
<dbReference type="Pfam" id="PF02493">
    <property type="entry name" value="MORN"/>
    <property type="match status" value="5"/>
</dbReference>
<dbReference type="FunFam" id="2.20.110.10:FF:000002">
    <property type="entry name" value="Phosphatidylinositol 4-phosphate 5-kinase 8"/>
    <property type="match status" value="1"/>
</dbReference>
<dbReference type="Pfam" id="PF00640">
    <property type="entry name" value="PID"/>
    <property type="match status" value="1"/>
</dbReference>
<feature type="region of interest" description="Disordered" evidence="4">
    <location>
        <begin position="605"/>
        <end position="630"/>
    </location>
</feature>
<evidence type="ECO:0000259" key="5">
    <source>
        <dbReference type="PROSITE" id="PS01179"/>
    </source>
</evidence>
<evidence type="ECO:0000256" key="4">
    <source>
        <dbReference type="SAM" id="MobiDB-lite"/>
    </source>
</evidence>
<dbReference type="SMART" id="SM00698">
    <property type="entry name" value="MORN"/>
    <property type="match status" value="5"/>
</dbReference>
<dbReference type="InterPro" id="IPR016698">
    <property type="entry name" value="Numb/numb-like"/>
</dbReference>
<evidence type="ECO:0000256" key="2">
    <source>
        <dbReference type="ARBA" id="ARBA00022553"/>
    </source>
</evidence>
<sequence>MDRLRRSFRDSFRRRKDPHVPESSKPHQWQADETAVRSATCAFHVKYLGCVEVFESRGMQVCEEALKVLRNSRRRPVRAVLHVSGDGLRVVEDETKGLIVDQTIEKVSFCAPDRNHEKGFSYICRDGTTRRWMCHGFLALKESGERLSHAVGCAFAACLERKQRRDKECGVTMTFDSKTSTFTRSGSFKHPSLTERLQDSRERAVDVPPIKQVYNPFAIERPHATPSMLERQGSFRGFTQLNQASPFKRQLSLRINDLPSNFERTRSHSLEPTDLSRMPSAMSHIVPLKPPEFEGYDEVSPIPEISPGGQDSVSAMCQQLSQGLSLLSSSDDFGPIPTQSSTSSVAKQLFSSTTANKTPPVTSSNSLDELKLQNGPSLNNNNNNNNNDKNDDLSNLNHVGPSWQEASSPVLASNHRLTPILNKASNLSPILPRTNAPSPIVMSTPAPTTTVGVFGTPPSASPAFSTASTSSLGNASTTAVNRSSIPVTSAITPKTSSPTTSVASVSPALSGNIINDTSQTPVPNTISTPAVQPVSTTATLPKPEQWLATGAENKFLQLTHAHRVLSNALPDKRDKSTLQISLNRKDSEGTIPKCRVSPYVTSRCEGLTSNEGQEERGERNEKGDRHGRGKALLPNGDMYVGQYCKGLRHGRGLYVFKNGARYDGEWRQGVKYGQGTFWYPDGTRYEGEWKRDTKYGFGVYYYVNNDVYEGSWKKNLRHGMGSYLYTDTNTKFMGTWIKDRIQGPGQLIHPRHRFHGFWELNLPYGRGCFTFENACMQHGHYVHVKDPDYDETEEEYVEKIEPAALEADEKGEKLENAEDAKLEEAKPVPFEPPPLKKGIIALWRARCITPYNPDLLPPEPVPLQEEVSVDSLVDKCSEDLVMAPEQYLKYEGEYEGEIGDYYNDTDYRPSVETI</sequence>
<dbReference type="PANTHER" id="PTHR47368">
    <property type="entry name" value="NUMB"/>
    <property type="match status" value="1"/>
</dbReference>
<evidence type="ECO:0000313" key="6">
    <source>
        <dbReference type="EMBL" id="KOX67752.1"/>
    </source>
</evidence>
<feature type="compositionally biased region" description="Basic and acidic residues" evidence="4">
    <location>
        <begin position="1"/>
        <end position="11"/>
    </location>
</feature>
<proteinExistence type="predicted"/>
<dbReference type="PANTHER" id="PTHR47368:SF2">
    <property type="entry name" value="PID DOMAIN-CONTAINING PROTEIN"/>
    <property type="match status" value="1"/>
</dbReference>
<dbReference type="OrthoDB" id="10070446at2759"/>
<dbReference type="AlphaFoldDB" id="A0A0N1IT11"/>
<gene>
    <name evidence="6" type="ORF">WN51_08125</name>
</gene>
<name>A0A0N1IT11_9HYME</name>
<keyword evidence="3" id="KW-0677">Repeat</keyword>
<feature type="region of interest" description="Disordered" evidence="4">
    <location>
        <begin position="292"/>
        <end position="313"/>
    </location>
</feature>
<reference evidence="6 7" key="1">
    <citation type="submission" date="2015-07" db="EMBL/GenBank/DDBJ databases">
        <title>The genome of Melipona quadrifasciata.</title>
        <authorList>
            <person name="Pan H."/>
            <person name="Kapheim K."/>
        </authorList>
    </citation>
    <scope>NUCLEOTIDE SEQUENCE [LARGE SCALE GENOMIC DNA]</scope>
    <source>
        <strain evidence="6">0111107301</strain>
        <tissue evidence="6">Whole body</tissue>
    </source>
</reference>
<dbReference type="Gene3D" id="2.20.110.10">
    <property type="entry name" value="Histone H3 K4-specific methyltransferase SET7/9 N-terminal domain"/>
    <property type="match status" value="2"/>
</dbReference>
<dbReference type="InterPro" id="IPR006020">
    <property type="entry name" value="PTB/PI_dom"/>
</dbReference>
<accession>A0A0N1IT11</accession>
<feature type="domain" description="PID" evidence="5">
    <location>
        <begin position="41"/>
        <end position="168"/>
    </location>
</feature>
<dbReference type="EMBL" id="KQ435984">
    <property type="protein sequence ID" value="KOX67752.1"/>
    <property type="molecule type" value="Genomic_DNA"/>
</dbReference>
<dbReference type="STRING" id="166423.A0A0N1IT11"/>
<feature type="region of interest" description="Disordered" evidence="4">
    <location>
        <begin position="353"/>
        <end position="407"/>
    </location>
</feature>
<dbReference type="SMART" id="SM00462">
    <property type="entry name" value="PTB"/>
    <property type="match status" value="1"/>
</dbReference>
<dbReference type="PROSITE" id="PS01179">
    <property type="entry name" value="PID"/>
    <property type="match status" value="1"/>
</dbReference>
<evidence type="ECO:0000313" key="7">
    <source>
        <dbReference type="Proteomes" id="UP000053105"/>
    </source>
</evidence>
<dbReference type="InterPro" id="IPR011993">
    <property type="entry name" value="PH-like_dom_sf"/>
</dbReference>
<keyword evidence="2" id="KW-0597">Phosphoprotein</keyword>
<keyword evidence="7" id="KW-1185">Reference proteome</keyword>
<feature type="region of interest" description="Disordered" evidence="4">
    <location>
        <begin position="1"/>
        <end position="31"/>
    </location>
</feature>
<evidence type="ECO:0000256" key="1">
    <source>
        <dbReference type="ARBA" id="ARBA00022473"/>
    </source>
</evidence>
<feature type="compositionally biased region" description="Low complexity" evidence="4">
    <location>
        <begin position="378"/>
        <end position="397"/>
    </location>
</feature>
<dbReference type="Proteomes" id="UP000053105">
    <property type="component" value="Unassembled WGS sequence"/>
</dbReference>
<protein>
    <submittedName>
        <fullName evidence="6">Protein numb</fullName>
    </submittedName>
</protein>
<organism evidence="6 7">
    <name type="scientific">Melipona quadrifasciata</name>
    <dbReference type="NCBI Taxonomy" id="166423"/>
    <lineage>
        <taxon>Eukaryota</taxon>
        <taxon>Metazoa</taxon>
        <taxon>Ecdysozoa</taxon>
        <taxon>Arthropoda</taxon>
        <taxon>Hexapoda</taxon>
        <taxon>Insecta</taxon>
        <taxon>Pterygota</taxon>
        <taxon>Neoptera</taxon>
        <taxon>Endopterygota</taxon>
        <taxon>Hymenoptera</taxon>
        <taxon>Apocrita</taxon>
        <taxon>Aculeata</taxon>
        <taxon>Apoidea</taxon>
        <taxon>Anthophila</taxon>
        <taxon>Apidae</taxon>
        <taxon>Melipona</taxon>
    </lineage>
</organism>
<evidence type="ECO:0000256" key="3">
    <source>
        <dbReference type="ARBA" id="ARBA00022737"/>
    </source>
</evidence>